<dbReference type="Proteomes" id="UP001596328">
    <property type="component" value="Unassembled WGS sequence"/>
</dbReference>
<feature type="domain" description="Halobacterial output" evidence="1">
    <location>
        <begin position="20"/>
        <end position="90"/>
    </location>
</feature>
<dbReference type="Pfam" id="PF18545">
    <property type="entry name" value="HalOD1"/>
    <property type="match status" value="1"/>
</dbReference>
<protein>
    <submittedName>
        <fullName evidence="2">HalOD1 output domain-containing protein</fullName>
    </submittedName>
</protein>
<evidence type="ECO:0000313" key="2">
    <source>
        <dbReference type="EMBL" id="MFC6725520.1"/>
    </source>
</evidence>
<dbReference type="AlphaFoldDB" id="A0ABD5S1P8"/>
<dbReference type="InterPro" id="IPR040624">
    <property type="entry name" value="HalOD1"/>
</dbReference>
<organism evidence="2 3">
    <name type="scientific">Halobium palmae</name>
    <dbReference type="NCBI Taxonomy" id="1776492"/>
    <lineage>
        <taxon>Archaea</taxon>
        <taxon>Methanobacteriati</taxon>
        <taxon>Methanobacteriota</taxon>
        <taxon>Stenosarchaea group</taxon>
        <taxon>Halobacteria</taxon>
        <taxon>Halobacteriales</taxon>
        <taxon>Haloferacaceae</taxon>
        <taxon>Halobium</taxon>
    </lineage>
</organism>
<keyword evidence="3" id="KW-1185">Reference proteome</keyword>
<comment type="caution">
    <text evidence="2">The sequence shown here is derived from an EMBL/GenBank/DDBJ whole genome shotgun (WGS) entry which is preliminary data.</text>
</comment>
<reference evidence="2 3" key="1">
    <citation type="journal article" date="2019" name="Int. J. Syst. Evol. Microbiol.">
        <title>The Global Catalogue of Microorganisms (GCM) 10K type strain sequencing project: providing services to taxonomists for standard genome sequencing and annotation.</title>
        <authorList>
            <consortium name="The Broad Institute Genomics Platform"/>
            <consortium name="The Broad Institute Genome Sequencing Center for Infectious Disease"/>
            <person name="Wu L."/>
            <person name="Ma J."/>
        </authorList>
    </citation>
    <scope>NUCLEOTIDE SEQUENCE [LARGE SCALE GENOMIC DNA]</scope>
    <source>
        <strain evidence="2 3">NBRC 111368</strain>
    </source>
</reference>
<gene>
    <name evidence="2" type="ORF">ACFQE1_14320</name>
</gene>
<accession>A0ABD5S1P8</accession>
<proteinExistence type="predicted"/>
<evidence type="ECO:0000259" key="1">
    <source>
        <dbReference type="Pfam" id="PF18545"/>
    </source>
</evidence>
<name>A0ABD5S1P8_9EURY</name>
<evidence type="ECO:0000313" key="3">
    <source>
        <dbReference type="Proteomes" id="UP001596328"/>
    </source>
</evidence>
<dbReference type="EMBL" id="JBHSWU010000567">
    <property type="protein sequence ID" value="MFC6725520.1"/>
    <property type="molecule type" value="Genomic_DNA"/>
</dbReference>
<sequence>MCPSEDPSPDRVERSCDAETHLGTAVALAVSEVTGVPASELDFALNDYVDADALDALFAPKNDGTARPSGRVVFEVDGCEVTVHGDGRVAARATGDE</sequence>